<evidence type="ECO:0000313" key="1">
    <source>
        <dbReference type="EMBL" id="MBF8807270.1"/>
    </source>
</evidence>
<accession>A0A931F927</accession>
<evidence type="ECO:0000313" key="2">
    <source>
        <dbReference type="Proteomes" id="UP000637757"/>
    </source>
</evidence>
<proteinExistence type="predicted"/>
<dbReference type="EMBL" id="JADAKE010000004">
    <property type="protein sequence ID" value="MBF8807270.1"/>
    <property type="molecule type" value="Genomic_DNA"/>
</dbReference>
<dbReference type="Proteomes" id="UP000637757">
    <property type="component" value="Unassembled WGS sequence"/>
</dbReference>
<sequence>MKILFFVSSFPALSETFILNQITGMIDRGHEVQILATKKVNTAYHPDVEKYQLMDKVTYIEIPKQPFIRGIKGLGHFMKVLAKNPRRAFHLLNSKKMDS</sequence>
<dbReference type="AlphaFoldDB" id="A0A931F927"/>
<dbReference type="Gene3D" id="3.40.50.2000">
    <property type="entry name" value="Glycogen Phosphorylase B"/>
    <property type="match status" value="1"/>
</dbReference>
<name>A0A931F927_9ENTE</name>
<organism evidence="1 2">
    <name type="scientific">Enterococcus lacertideformus</name>
    <dbReference type="NCBI Taxonomy" id="2771493"/>
    <lineage>
        <taxon>Bacteria</taxon>
        <taxon>Bacillati</taxon>
        <taxon>Bacillota</taxon>
        <taxon>Bacilli</taxon>
        <taxon>Lactobacillales</taxon>
        <taxon>Enterococcaceae</taxon>
        <taxon>Enterococcus</taxon>
    </lineage>
</organism>
<comment type="caution">
    <text evidence="1">The sequence shown here is derived from an EMBL/GenBank/DDBJ whole genome shotgun (WGS) entry which is preliminary data.</text>
</comment>
<keyword evidence="2" id="KW-1185">Reference proteome</keyword>
<gene>
    <name evidence="1" type="ORF">IC227_01180</name>
</gene>
<protein>
    <submittedName>
        <fullName evidence="1">Uncharacterized protein</fullName>
    </submittedName>
</protein>
<reference evidence="1" key="1">
    <citation type="submission" date="2020-09" db="EMBL/GenBank/DDBJ databases">
        <title>Genomic insights into the novelty and pathogenicity of a unique biofilm-forming Enterococcus sp. bacteria (Enterococcus lacertideformus) identified in reptiles.</title>
        <authorList>
            <person name="Agius J.E."/>
            <person name="Phalen D.N."/>
            <person name="Rose K."/>
            <person name="Eden J.-S."/>
        </authorList>
    </citation>
    <scope>NUCLEOTIDE SEQUENCE</scope>
    <source>
        <strain evidence="1">PHRS 0518</strain>
    </source>
</reference>